<evidence type="ECO:0000313" key="14">
    <source>
        <dbReference type="Proteomes" id="UP001143486"/>
    </source>
</evidence>
<feature type="transmembrane region" description="Helical" evidence="11">
    <location>
        <begin position="371"/>
        <end position="392"/>
    </location>
</feature>
<dbReference type="Gene3D" id="3.40.50.720">
    <property type="entry name" value="NAD(P)-binding Rossmann-like Domain"/>
    <property type="match status" value="1"/>
</dbReference>
<feature type="transmembrane region" description="Helical" evidence="11">
    <location>
        <begin position="284"/>
        <end position="303"/>
    </location>
</feature>
<comment type="similarity">
    <text evidence="2">Belongs to the monovalent cation:proton antiporter 2 (CPA2) transporter (TC 2.A.37) family.</text>
</comment>
<keyword evidence="9" id="KW-0406">Ion transport</keyword>
<dbReference type="PROSITE" id="PS51201">
    <property type="entry name" value="RCK_N"/>
    <property type="match status" value="1"/>
</dbReference>
<evidence type="ECO:0000256" key="7">
    <source>
        <dbReference type="ARBA" id="ARBA00022958"/>
    </source>
</evidence>
<feature type="transmembrane region" description="Helical" evidence="11">
    <location>
        <begin position="190"/>
        <end position="211"/>
    </location>
</feature>
<evidence type="ECO:0000256" key="1">
    <source>
        <dbReference type="ARBA" id="ARBA00004127"/>
    </source>
</evidence>
<evidence type="ECO:0000256" key="4">
    <source>
        <dbReference type="ARBA" id="ARBA00022449"/>
    </source>
</evidence>
<feature type="transmembrane region" description="Helical" evidence="11">
    <location>
        <begin position="85"/>
        <end position="108"/>
    </location>
</feature>
<evidence type="ECO:0000256" key="9">
    <source>
        <dbReference type="ARBA" id="ARBA00023065"/>
    </source>
</evidence>
<feature type="transmembrane region" description="Helical" evidence="11">
    <location>
        <begin position="340"/>
        <end position="359"/>
    </location>
</feature>
<sequence length="623" mass="67157">MNELLLQAVIYLGAGVIAVPIAHRLGLGSVLGYLLAGVAIAPLLDWMGSDPENVQTFAEFGVVMMLFLIGLELQPRLLWDMRMRLFGLGGLQVAVTALVVAVACLGFGLDWRLALALGLIMALSSTAIVLQTLGEKGWLRTEGGQSAFSVLLFQDIAVIPMLALLPFLAIAGVDAGAAHGGGAHGGPAPFAAWPAWAQGLMTLAVVAGVILGGRYLTRPAFRIIARTGLHELFFTAALVLIVGIAVLMSMVGLSPALGTFLAGVLLAESEYRHELVSDLEPFKGLLLGVFFITVGAGMEFALLGEEFGLIIGLTLSLILVKGAILLALATLFRMKGRARWLFTFALAQSGEFGFVLLAFSTSLHVIPDEIAAVASLVVALSMMATPLLMIAFERFVSPRVGRKAGHERDEDTIEEEGPVIIAGMGRFGQIVHRLLVMDGYKPIVLDNSAEHIDGLRKFGIQVYYGNALRPGLLEAAGIARAKLLVVCTDNRERAVELVQHVKQRYPHVHVIARAASREHVYQLRAAGADSAVREMFGSSLEAATQSLEVLGETRERAEKKAKAFAHHDEESLRQLFEVWDSEIDVFDNEAYIERARSRVVSLAELMAEDVGEPDPEDERDPLS</sequence>
<evidence type="ECO:0000313" key="13">
    <source>
        <dbReference type="EMBL" id="GLK50843.1"/>
    </source>
</evidence>
<evidence type="ECO:0000256" key="8">
    <source>
        <dbReference type="ARBA" id="ARBA00022989"/>
    </source>
</evidence>
<dbReference type="Proteomes" id="UP001143486">
    <property type="component" value="Unassembled WGS sequence"/>
</dbReference>
<dbReference type="RefSeq" id="WP_271185240.1">
    <property type="nucleotide sequence ID" value="NZ_BSFE01000001.1"/>
</dbReference>
<dbReference type="PANTHER" id="PTHR46157:SF4">
    <property type="entry name" value="K(+) EFFLUX ANTIPORTER 3, CHLOROPLASTIC"/>
    <property type="match status" value="1"/>
</dbReference>
<dbReference type="GO" id="GO:0015297">
    <property type="term" value="F:antiporter activity"/>
    <property type="evidence" value="ECO:0007669"/>
    <property type="project" value="UniProtKB-KW"/>
</dbReference>
<comment type="caution">
    <text evidence="13">The sequence shown here is derived from an EMBL/GenBank/DDBJ whole genome shotgun (WGS) entry which is preliminary data.</text>
</comment>
<dbReference type="InterPro" id="IPR038770">
    <property type="entry name" value="Na+/solute_symporter_sf"/>
</dbReference>
<feature type="transmembrane region" description="Helical" evidence="11">
    <location>
        <begin position="6"/>
        <end position="23"/>
    </location>
</feature>
<dbReference type="GO" id="GO:0008324">
    <property type="term" value="F:monoatomic cation transmembrane transporter activity"/>
    <property type="evidence" value="ECO:0007669"/>
    <property type="project" value="InterPro"/>
</dbReference>
<keyword evidence="10 11" id="KW-0472">Membrane</keyword>
<feature type="transmembrane region" description="Helical" evidence="11">
    <location>
        <begin position="114"/>
        <end position="134"/>
    </location>
</feature>
<protein>
    <submittedName>
        <fullName evidence="13">Potassium transporter</fullName>
    </submittedName>
</protein>
<feature type="transmembrane region" description="Helical" evidence="11">
    <location>
        <begin position="232"/>
        <end position="250"/>
    </location>
</feature>
<feature type="domain" description="RCK N-terminal" evidence="12">
    <location>
        <begin position="416"/>
        <end position="532"/>
    </location>
</feature>
<evidence type="ECO:0000256" key="3">
    <source>
        <dbReference type="ARBA" id="ARBA00022448"/>
    </source>
</evidence>
<dbReference type="Pfam" id="PF02254">
    <property type="entry name" value="TrkA_N"/>
    <property type="match status" value="1"/>
</dbReference>
<keyword evidence="3" id="KW-0813">Transport</keyword>
<evidence type="ECO:0000256" key="10">
    <source>
        <dbReference type="ARBA" id="ARBA00023136"/>
    </source>
</evidence>
<dbReference type="GO" id="GO:0012505">
    <property type="term" value="C:endomembrane system"/>
    <property type="evidence" value="ECO:0007669"/>
    <property type="project" value="UniProtKB-SubCell"/>
</dbReference>
<accession>A0A9W6IJ25</accession>
<keyword evidence="6 11" id="KW-0812">Transmembrane</keyword>
<evidence type="ECO:0000256" key="5">
    <source>
        <dbReference type="ARBA" id="ARBA00022538"/>
    </source>
</evidence>
<dbReference type="GO" id="GO:1902600">
    <property type="term" value="P:proton transmembrane transport"/>
    <property type="evidence" value="ECO:0007669"/>
    <property type="project" value="InterPro"/>
</dbReference>
<dbReference type="GO" id="GO:0005886">
    <property type="term" value="C:plasma membrane"/>
    <property type="evidence" value="ECO:0007669"/>
    <property type="project" value="TreeGrafter"/>
</dbReference>
<gene>
    <name evidence="13" type="ORF">GCM10017621_03510</name>
</gene>
<name>A0A9W6IJ25_9PROT</name>
<dbReference type="AlphaFoldDB" id="A0A9W6IJ25"/>
<dbReference type="NCBIfam" id="TIGR00932">
    <property type="entry name" value="2a37"/>
    <property type="match status" value="1"/>
</dbReference>
<dbReference type="Pfam" id="PF00999">
    <property type="entry name" value="Na_H_Exchanger"/>
    <property type="match status" value="1"/>
</dbReference>
<evidence type="ECO:0000256" key="11">
    <source>
        <dbReference type="SAM" id="Phobius"/>
    </source>
</evidence>
<comment type="subcellular location">
    <subcellularLocation>
        <location evidence="1">Endomembrane system</location>
        <topology evidence="1">Multi-pass membrane protein</topology>
    </subcellularLocation>
</comment>
<feature type="transmembrane region" description="Helical" evidence="11">
    <location>
        <begin position="146"/>
        <end position="170"/>
    </location>
</feature>
<proteinExistence type="inferred from homology"/>
<feature type="transmembrane region" description="Helical" evidence="11">
    <location>
        <begin position="54"/>
        <end position="73"/>
    </location>
</feature>
<dbReference type="InterPro" id="IPR004771">
    <property type="entry name" value="K/H_exchanger"/>
</dbReference>
<reference evidence="13" key="2">
    <citation type="submission" date="2023-01" db="EMBL/GenBank/DDBJ databases">
        <authorList>
            <person name="Sun Q."/>
            <person name="Evtushenko L."/>
        </authorList>
    </citation>
    <scope>NUCLEOTIDE SEQUENCE</scope>
    <source>
        <strain evidence="13">VKM B-1513</strain>
    </source>
</reference>
<keyword evidence="7" id="KW-0630">Potassium</keyword>
<reference evidence="13" key="1">
    <citation type="journal article" date="2014" name="Int. J. Syst. Evol. Microbiol.">
        <title>Complete genome sequence of Corynebacterium casei LMG S-19264T (=DSM 44701T), isolated from a smear-ripened cheese.</title>
        <authorList>
            <consortium name="US DOE Joint Genome Institute (JGI-PGF)"/>
            <person name="Walter F."/>
            <person name="Albersmeier A."/>
            <person name="Kalinowski J."/>
            <person name="Ruckert C."/>
        </authorList>
    </citation>
    <scope>NUCLEOTIDE SEQUENCE</scope>
    <source>
        <strain evidence="13">VKM B-1513</strain>
    </source>
</reference>
<keyword evidence="8 11" id="KW-1133">Transmembrane helix</keyword>
<evidence type="ECO:0000259" key="12">
    <source>
        <dbReference type="PROSITE" id="PS51201"/>
    </source>
</evidence>
<dbReference type="FunFam" id="3.40.50.720:FF:000036">
    <property type="entry name" value="Glutathione-regulated potassium-efflux system protein KefB"/>
    <property type="match status" value="1"/>
</dbReference>
<feature type="transmembrane region" description="Helical" evidence="11">
    <location>
        <begin position="309"/>
        <end position="328"/>
    </location>
</feature>
<keyword evidence="5" id="KW-0633">Potassium transport</keyword>
<evidence type="ECO:0000256" key="2">
    <source>
        <dbReference type="ARBA" id="ARBA00005551"/>
    </source>
</evidence>
<dbReference type="InterPro" id="IPR006153">
    <property type="entry name" value="Cation/H_exchanger_TM"/>
</dbReference>
<feature type="transmembrane region" description="Helical" evidence="11">
    <location>
        <begin position="30"/>
        <end position="48"/>
    </location>
</feature>
<dbReference type="SUPFAM" id="SSF51735">
    <property type="entry name" value="NAD(P)-binding Rossmann-fold domains"/>
    <property type="match status" value="1"/>
</dbReference>
<dbReference type="Gene3D" id="1.20.1530.20">
    <property type="match status" value="1"/>
</dbReference>
<dbReference type="GO" id="GO:0006813">
    <property type="term" value="P:potassium ion transport"/>
    <property type="evidence" value="ECO:0007669"/>
    <property type="project" value="UniProtKB-KW"/>
</dbReference>
<keyword evidence="4" id="KW-0050">Antiport</keyword>
<keyword evidence="14" id="KW-1185">Reference proteome</keyword>
<organism evidence="13 14">
    <name type="scientific">Maricaulis virginensis</name>
    <dbReference type="NCBI Taxonomy" id="144022"/>
    <lineage>
        <taxon>Bacteria</taxon>
        <taxon>Pseudomonadati</taxon>
        <taxon>Pseudomonadota</taxon>
        <taxon>Alphaproteobacteria</taxon>
        <taxon>Maricaulales</taxon>
        <taxon>Maricaulaceae</taxon>
        <taxon>Maricaulis</taxon>
    </lineage>
</organism>
<dbReference type="PANTHER" id="PTHR46157">
    <property type="entry name" value="K(+) EFFLUX ANTIPORTER 3, CHLOROPLASTIC"/>
    <property type="match status" value="1"/>
</dbReference>
<dbReference type="InterPro" id="IPR003148">
    <property type="entry name" value="RCK_N"/>
</dbReference>
<dbReference type="InterPro" id="IPR036291">
    <property type="entry name" value="NAD(P)-bd_dom_sf"/>
</dbReference>
<dbReference type="EMBL" id="BSFE01000001">
    <property type="protein sequence ID" value="GLK50843.1"/>
    <property type="molecule type" value="Genomic_DNA"/>
</dbReference>
<evidence type="ECO:0000256" key="6">
    <source>
        <dbReference type="ARBA" id="ARBA00022692"/>
    </source>
</evidence>